<evidence type="ECO:0000256" key="4">
    <source>
        <dbReference type="ARBA" id="ARBA00014689"/>
    </source>
</evidence>
<feature type="transmembrane region" description="Helical" evidence="17">
    <location>
        <begin position="12"/>
        <end position="33"/>
    </location>
</feature>
<keyword evidence="10" id="KW-0560">Oxidoreductase</keyword>
<evidence type="ECO:0000256" key="14">
    <source>
        <dbReference type="ARBA" id="ARBA00030211"/>
    </source>
</evidence>
<feature type="transmembrane region" description="Helical" evidence="17">
    <location>
        <begin position="81"/>
        <end position="101"/>
    </location>
</feature>
<evidence type="ECO:0000256" key="12">
    <source>
        <dbReference type="ARBA" id="ARBA00025694"/>
    </source>
</evidence>
<dbReference type="GO" id="GO:0015078">
    <property type="term" value="F:proton transmembrane transporter activity"/>
    <property type="evidence" value="ECO:0007669"/>
    <property type="project" value="TreeGrafter"/>
</dbReference>
<evidence type="ECO:0000313" key="19">
    <source>
        <dbReference type="Proteomes" id="UP000683585"/>
    </source>
</evidence>
<comment type="subunit">
    <text evidence="3">Heterooctamer of two A chains, two B chains, two C chains and two D chains.</text>
</comment>
<gene>
    <name evidence="18" type="primary">cyoD</name>
    <name evidence="18" type="ORF">PROFFT_A_06080</name>
</gene>
<comment type="subcellular location">
    <subcellularLocation>
        <location evidence="1">Cell membrane</location>
        <topology evidence="1">Multi-pass membrane protein</topology>
    </subcellularLocation>
</comment>
<keyword evidence="19" id="KW-1185">Reference proteome</keyword>
<evidence type="ECO:0000256" key="17">
    <source>
        <dbReference type="SAM" id="Phobius"/>
    </source>
</evidence>
<organism evidence="18 19">
    <name type="scientific">Candidatus Profftia tarda</name>
    <dbReference type="NCBI Taxonomy" id="1177216"/>
    <lineage>
        <taxon>Bacteria</taxon>
        <taxon>Pseudomonadati</taxon>
        <taxon>Pseudomonadota</taxon>
        <taxon>Gammaproteobacteria</taxon>
        <taxon>Enterobacterales</taxon>
        <taxon>Enterobacteriaceae</taxon>
        <taxon>Candidatus Profftia</taxon>
    </lineage>
</organism>
<evidence type="ECO:0000256" key="13">
    <source>
        <dbReference type="ARBA" id="ARBA00030071"/>
    </source>
</evidence>
<dbReference type="InterPro" id="IPR005171">
    <property type="entry name" value="Cyt_c_oxidase_su4_prok"/>
</dbReference>
<sequence length="144" mass="16679">MSKLILAFIRYCMGLFIHFCLSCRFNIMINIIANQKQHLSDTSNVRENSARPYIIGFILSIILTIIPFWMVTGATSSKRTILATVITMAIIQIFVHLIYFMHTKISYEECWNLVSLIFTTVVIAIIIAGSLWIMYHLNMNMMDY</sequence>
<dbReference type="AlphaFoldDB" id="A0A8E4EZ42"/>
<keyword evidence="6" id="KW-1003">Cell membrane</keyword>
<evidence type="ECO:0000256" key="15">
    <source>
        <dbReference type="ARBA" id="ARBA00031887"/>
    </source>
</evidence>
<dbReference type="PANTHER" id="PTHR36835">
    <property type="entry name" value="CYTOCHROME BO(3) UBIQUINOL OXIDASE SUBUNIT 4"/>
    <property type="match status" value="1"/>
</dbReference>
<evidence type="ECO:0000313" key="18">
    <source>
        <dbReference type="EMBL" id="CAD6512398.1"/>
    </source>
</evidence>
<evidence type="ECO:0000256" key="6">
    <source>
        <dbReference type="ARBA" id="ARBA00022475"/>
    </source>
</evidence>
<proteinExistence type="inferred from homology"/>
<keyword evidence="11 17" id="KW-0472">Membrane</keyword>
<reference evidence="18" key="1">
    <citation type="submission" date="2020-10" db="EMBL/GenBank/DDBJ databases">
        <authorList>
            <person name="Szabo G."/>
        </authorList>
    </citation>
    <scope>NUCLEOTIDE SEQUENCE</scope>
    <source>
        <strain evidence="18">PROFFT</strain>
    </source>
</reference>
<dbReference type="KEGG" id="ptf:PROFFT_A_06080"/>
<keyword evidence="7 17" id="KW-0812">Transmembrane</keyword>
<evidence type="ECO:0000256" key="1">
    <source>
        <dbReference type="ARBA" id="ARBA00004651"/>
    </source>
</evidence>
<dbReference type="GO" id="GO:0009486">
    <property type="term" value="F:cytochrome bo3 ubiquinol oxidase activity"/>
    <property type="evidence" value="ECO:0007669"/>
    <property type="project" value="InterPro"/>
</dbReference>
<evidence type="ECO:0000256" key="9">
    <source>
        <dbReference type="ARBA" id="ARBA00022989"/>
    </source>
</evidence>
<evidence type="ECO:0000256" key="5">
    <source>
        <dbReference type="ARBA" id="ARBA00022448"/>
    </source>
</evidence>
<evidence type="ECO:0000256" key="10">
    <source>
        <dbReference type="ARBA" id="ARBA00023002"/>
    </source>
</evidence>
<keyword evidence="8" id="KW-0249">Electron transport</keyword>
<protein>
    <recommendedName>
        <fullName evidence="4">Cytochrome bo(3) ubiquinol oxidase subunit 4</fullName>
    </recommendedName>
    <alternativeName>
        <fullName evidence="16">Cytochrome o ubiquinol oxidase subunit 4</fullName>
    </alternativeName>
    <alternativeName>
        <fullName evidence="13">Oxidase bo(3) subunit 4</fullName>
    </alternativeName>
    <alternativeName>
        <fullName evidence="14">Ubiquinol oxidase polypeptide IV</fullName>
    </alternativeName>
    <alternativeName>
        <fullName evidence="15">Ubiquinol oxidase subunit 4</fullName>
    </alternativeName>
</protein>
<dbReference type="EMBL" id="LR890047">
    <property type="protein sequence ID" value="CAD6512398.1"/>
    <property type="molecule type" value="Genomic_DNA"/>
</dbReference>
<keyword evidence="5" id="KW-0813">Transport</keyword>
<name>A0A8E4EZ42_9ENTR</name>
<evidence type="ECO:0000256" key="2">
    <source>
        <dbReference type="ARBA" id="ARBA00008079"/>
    </source>
</evidence>
<evidence type="ECO:0000256" key="16">
    <source>
        <dbReference type="ARBA" id="ARBA00032185"/>
    </source>
</evidence>
<evidence type="ECO:0000256" key="3">
    <source>
        <dbReference type="ARBA" id="ARBA00011700"/>
    </source>
</evidence>
<dbReference type="GO" id="GO:0019646">
    <property type="term" value="P:aerobic electron transport chain"/>
    <property type="evidence" value="ECO:0007669"/>
    <property type="project" value="TreeGrafter"/>
</dbReference>
<evidence type="ECO:0000256" key="11">
    <source>
        <dbReference type="ARBA" id="ARBA00023136"/>
    </source>
</evidence>
<dbReference type="Proteomes" id="UP000683585">
    <property type="component" value="Chromosome"/>
</dbReference>
<dbReference type="PANTHER" id="PTHR36835:SF1">
    <property type="entry name" value="CYTOCHROME BO(3) UBIQUINOL OXIDASE SUBUNIT 4"/>
    <property type="match status" value="1"/>
</dbReference>
<dbReference type="NCBIfam" id="TIGR02847">
    <property type="entry name" value="CyoD"/>
    <property type="match status" value="1"/>
</dbReference>
<comment type="similarity">
    <text evidence="2">Belongs to the cytochrome c oxidase bacterial subunit 4 family.</text>
</comment>
<dbReference type="InterPro" id="IPR014210">
    <property type="entry name" value="Cyt_o_ubiqinol_oxidase_su4"/>
</dbReference>
<accession>A0A8E4EZ42</accession>
<dbReference type="GO" id="GO:0005886">
    <property type="term" value="C:plasma membrane"/>
    <property type="evidence" value="ECO:0007669"/>
    <property type="project" value="UniProtKB-SubCell"/>
</dbReference>
<evidence type="ECO:0000256" key="8">
    <source>
        <dbReference type="ARBA" id="ARBA00022982"/>
    </source>
</evidence>
<feature type="transmembrane region" description="Helical" evidence="17">
    <location>
        <begin position="113"/>
        <end position="135"/>
    </location>
</feature>
<keyword evidence="9 17" id="KW-1133">Transmembrane helix</keyword>
<dbReference type="GO" id="GO:0015990">
    <property type="term" value="P:electron transport coupled proton transport"/>
    <property type="evidence" value="ECO:0007669"/>
    <property type="project" value="InterPro"/>
</dbReference>
<evidence type="ECO:0000256" key="7">
    <source>
        <dbReference type="ARBA" id="ARBA00022692"/>
    </source>
</evidence>
<dbReference type="InterPro" id="IPR050968">
    <property type="entry name" value="Cytochrome_c_oxidase_bac_sub4"/>
</dbReference>
<dbReference type="GO" id="GO:0009319">
    <property type="term" value="C:cytochrome o ubiquinol oxidase complex"/>
    <property type="evidence" value="ECO:0007669"/>
    <property type="project" value="TreeGrafter"/>
</dbReference>
<feature type="transmembrane region" description="Helical" evidence="17">
    <location>
        <begin position="53"/>
        <end position="74"/>
    </location>
</feature>
<dbReference type="Pfam" id="PF03626">
    <property type="entry name" value="COX4_pro"/>
    <property type="match status" value="1"/>
</dbReference>
<comment type="function">
    <text evidence="12">Cytochrome bo(3) ubiquinol terminal oxidase is the component of the aerobic respiratory chain of E.coli that predominates when cells are grown at high aeration. Has proton pump activity across the membrane in addition to electron transfer, pumping 2 protons/electron.</text>
</comment>